<name>A0A9P5NLB0_GYMJU</name>
<accession>A0A9P5NLB0</accession>
<keyword evidence="2" id="KW-1185">Reference proteome</keyword>
<dbReference type="EMBL" id="JADNYJ010000075">
    <property type="protein sequence ID" value="KAF8890535.1"/>
    <property type="molecule type" value="Genomic_DNA"/>
</dbReference>
<dbReference type="Proteomes" id="UP000724874">
    <property type="component" value="Unassembled WGS sequence"/>
</dbReference>
<organism evidence="1 2">
    <name type="scientific">Gymnopilus junonius</name>
    <name type="common">Spectacular rustgill mushroom</name>
    <name type="synonym">Gymnopilus spectabilis subsp. junonius</name>
    <dbReference type="NCBI Taxonomy" id="109634"/>
    <lineage>
        <taxon>Eukaryota</taxon>
        <taxon>Fungi</taxon>
        <taxon>Dikarya</taxon>
        <taxon>Basidiomycota</taxon>
        <taxon>Agaricomycotina</taxon>
        <taxon>Agaricomycetes</taxon>
        <taxon>Agaricomycetidae</taxon>
        <taxon>Agaricales</taxon>
        <taxon>Agaricineae</taxon>
        <taxon>Hymenogastraceae</taxon>
        <taxon>Gymnopilus</taxon>
    </lineage>
</organism>
<comment type="caution">
    <text evidence="1">The sequence shown here is derived from an EMBL/GenBank/DDBJ whole genome shotgun (WGS) entry which is preliminary data.</text>
</comment>
<protein>
    <submittedName>
        <fullName evidence="1">Uncharacterized protein</fullName>
    </submittedName>
</protein>
<dbReference type="AlphaFoldDB" id="A0A9P5NLB0"/>
<sequence length="238" mass="25112">MAGDKAKKYCKACLDAHVAEIQAQHDATLLAGMPVTIIHALALKDAQGMGGEHALAPYSQGASSSQTFLVTSLNALDALLSSYNAMQLHGTTSWVNSINNSESPSPAMMPLSLLVLPGTSSEAGPSLFYATRPGTPSSVAPGDSISNVSAPTMPPTIPPTTFVPNLSHCQSRCGLDTASPILPYFNWNAEKQKDFENQIDHLTAAAGLPLSWVDNPEFIALINKFIPTANPPSRKVLT</sequence>
<evidence type="ECO:0000313" key="1">
    <source>
        <dbReference type="EMBL" id="KAF8890535.1"/>
    </source>
</evidence>
<dbReference type="OrthoDB" id="2423954at2759"/>
<proteinExistence type="predicted"/>
<evidence type="ECO:0000313" key="2">
    <source>
        <dbReference type="Proteomes" id="UP000724874"/>
    </source>
</evidence>
<reference evidence="1" key="1">
    <citation type="submission" date="2020-11" db="EMBL/GenBank/DDBJ databases">
        <authorList>
            <consortium name="DOE Joint Genome Institute"/>
            <person name="Ahrendt S."/>
            <person name="Riley R."/>
            <person name="Andreopoulos W."/>
            <person name="LaButti K."/>
            <person name="Pangilinan J."/>
            <person name="Ruiz-duenas F.J."/>
            <person name="Barrasa J.M."/>
            <person name="Sanchez-Garcia M."/>
            <person name="Camarero S."/>
            <person name="Miyauchi S."/>
            <person name="Serrano A."/>
            <person name="Linde D."/>
            <person name="Babiker R."/>
            <person name="Drula E."/>
            <person name="Ayuso-Fernandez I."/>
            <person name="Pacheco R."/>
            <person name="Padilla G."/>
            <person name="Ferreira P."/>
            <person name="Barriuso J."/>
            <person name="Kellner H."/>
            <person name="Castanera R."/>
            <person name="Alfaro M."/>
            <person name="Ramirez L."/>
            <person name="Pisabarro A.G."/>
            <person name="Kuo A."/>
            <person name="Tritt A."/>
            <person name="Lipzen A."/>
            <person name="He G."/>
            <person name="Yan M."/>
            <person name="Ng V."/>
            <person name="Cullen D."/>
            <person name="Martin F."/>
            <person name="Rosso M.-N."/>
            <person name="Henrissat B."/>
            <person name="Hibbett D."/>
            <person name="Martinez A.T."/>
            <person name="Grigoriev I.V."/>
        </authorList>
    </citation>
    <scope>NUCLEOTIDE SEQUENCE</scope>
    <source>
        <strain evidence="1">AH 44721</strain>
    </source>
</reference>
<gene>
    <name evidence="1" type="ORF">CPB84DRAFT_1849117</name>
</gene>